<evidence type="ECO:0000256" key="3">
    <source>
        <dbReference type="ARBA" id="ARBA00022827"/>
    </source>
</evidence>
<name>A0A8H6E6P4_PETAA</name>
<comment type="caution">
    <text evidence="7">The sequence shown here is derived from an EMBL/GenBank/DDBJ whole genome shotgun (WGS) entry which is preliminary data.</text>
</comment>
<keyword evidence="8" id="KW-1185">Reference proteome</keyword>
<evidence type="ECO:0000256" key="2">
    <source>
        <dbReference type="ARBA" id="ARBA00022630"/>
    </source>
</evidence>
<dbReference type="InterPro" id="IPR016166">
    <property type="entry name" value="FAD-bd_PCMH"/>
</dbReference>
<dbReference type="GO" id="GO:0016491">
    <property type="term" value="F:oxidoreductase activity"/>
    <property type="evidence" value="ECO:0007669"/>
    <property type="project" value="UniProtKB-KW"/>
</dbReference>
<comment type="similarity">
    <text evidence="1">Belongs to the oxygen-dependent FAD-linked oxidoreductase family.</text>
</comment>
<dbReference type="Proteomes" id="UP000541154">
    <property type="component" value="Unassembled WGS sequence"/>
</dbReference>
<accession>A0A8H6E6P4</accession>
<dbReference type="SUPFAM" id="SSF56176">
    <property type="entry name" value="FAD-binding/transporter-associated domain-like"/>
    <property type="match status" value="1"/>
</dbReference>
<reference evidence="7 8" key="1">
    <citation type="submission" date="2019-04" db="EMBL/GenBank/DDBJ databases">
        <title>Aspergillus burnettii sp. nov., novel species from soil in southeast Queensland.</title>
        <authorList>
            <person name="Gilchrist C.L.M."/>
            <person name="Pitt J.I."/>
            <person name="Lange L."/>
            <person name="Lacey H.J."/>
            <person name="Vuong D."/>
            <person name="Midgley D.J."/>
            <person name="Greenfield P."/>
            <person name="Bradbury M."/>
            <person name="Lacey E."/>
            <person name="Busk P.K."/>
            <person name="Pilgaard B."/>
            <person name="Chooi Y.H."/>
            <person name="Piggott A.M."/>
        </authorList>
    </citation>
    <scope>NUCLEOTIDE SEQUENCE [LARGE SCALE GENOMIC DNA]</scope>
    <source>
        <strain evidence="7 8">FRR 5400</strain>
    </source>
</reference>
<evidence type="ECO:0000259" key="6">
    <source>
        <dbReference type="PROSITE" id="PS51387"/>
    </source>
</evidence>
<dbReference type="InterPro" id="IPR036318">
    <property type="entry name" value="FAD-bd_PCMH-like_sf"/>
</dbReference>
<organism evidence="7 8">
    <name type="scientific">Petromyces alliaceus</name>
    <name type="common">Aspergillus alliaceus</name>
    <dbReference type="NCBI Taxonomy" id="209559"/>
    <lineage>
        <taxon>Eukaryota</taxon>
        <taxon>Fungi</taxon>
        <taxon>Dikarya</taxon>
        <taxon>Ascomycota</taxon>
        <taxon>Pezizomycotina</taxon>
        <taxon>Eurotiomycetes</taxon>
        <taxon>Eurotiomycetidae</taxon>
        <taxon>Eurotiales</taxon>
        <taxon>Aspergillaceae</taxon>
        <taxon>Aspergillus</taxon>
        <taxon>Aspergillus subgen. Circumdati</taxon>
    </lineage>
</organism>
<dbReference type="PROSITE" id="PS51387">
    <property type="entry name" value="FAD_PCMH"/>
    <property type="match status" value="1"/>
</dbReference>
<keyword evidence="3" id="KW-0274">FAD</keyword>
<keyword evidence="5" id="KW-0732">Signal</keyword>
<dbReference type="GO" id="GO:0071949">
    <property type="term" value="F:FAD binding"/>
    <property type="evidence" value="ECO:0007669"/>
    <property type="project" value="InterPro"/>
</dbReference>
<sequence length="535" mass="57569">MRALRLVGAWPTACSIALVQANNYIETDEPNVTAVLGGYGIDVSSLPVLTNLPEQSTSSSCSAACQSLHSLHGSDRVLIQDTATHADFKGSFWSNQQAEVQPYCIFKPAVNTDVAVAVLLSRLTGCPFAAKGGGHVPFRGASNSPGGITISFADMNDVSLSEDRLVASIGPGNVWGRVYGILEPYGLAVIGGRETSIGVGGLVTGGGISFYSNQYGLALDNVESFEVVIASGHIVTASATHYPDLYWALRGGGNNFGLITRFNLYTIPSSTMRRSRRVYMETQIPDVTNAFASFARAGPSDGNAQQIVVFGRSEGKNVVQAELTYLIDVADPASFRPYKTIPAVSDTTESINLVQYSEKIEAIDTHSGHRNVFWTITVLLDESFASWAAQYFLEILSQVANVPGVSPSVVYQTLTEPMLANMTKYGGNALGLDNTQGPLHVFNVDFAWDNAADDETIYAFIHGYCNTVIGEAKKRGIAHDFIFMNYASQFQDVIASYGADSNARLKKVASTYDPHGVYQTLQPGHFKLKGAPVVY</sequence>
<feature type="domain" description="FAD-binding PCMH-type" evidence="6">
    <location>
        <begin position="98"/>
        <end position="269"/>
    </location>
</feature>
<dbReference type="PANTHER" id="PTHR42973">
    <property type="entry name" value="BINDING OXIDOREDUCTASE, PUTATIVE (AFU_ORTHOLOGUE AFUA_1G17690)-RELATED"/>
    <property type="match status" value="1"/>
</dbReference>
<evidence type="ECO:0000256" key="5">
    <source>
        <dbReference type="SAM" id="SignalP"/>
    </source>
</evidence>
<dbReference type="EMBL" id="SPNV01000100">
    <property type="protein sequence ID" value="KAF5861421.1"/>
    <property type="molecule type" value="Genomic_DNA"/>
</dbReference>
<keyword evidence="2" id="KW-0285">Flavoprotein</keyword>
<evidence type="ECO:0000313" key="7">
    <source>
        <dbReference type="EMBL" id="KAF5861421.1"/>
    </source>
</evidence>
<feature type="chain" id="PRO_5034836698" description="FAD-binding PCMH-type domain-containing protein" evidence="5">
    <location>
        <begin position="22"/>
        <end position="535"/>
    </location>
</feature>
<feature type="signal peptide" evidence="5">
    <location>
        <begin position="1"/>
        <end position="21"/>
    </location>
</feature>
<dbReference type="InterPro" id="IPR016169">
    <property type="entry name" value="FAD-bd_PCMH_sub2"/>
</dbReference>
<evidence type="ECO:0000313" key="8">
    <source>
        <dbReference type="Proteomes" id="UP000541154"/>
    </source>
</evidence>
<dbReference type="AlphaFoldDB" id="A0A8H6E6P4"/>
<dbReference type="PANTHER" id="PTHR42973:SF34">
    <property type="entry name" value="FAD BINDING DOMAIN PROTEIN (AFU_ORTHOLOGUE AFUA_3G02770)"/>
    <property type="match status" value="1"/>
</dbReference>
<keyword evidence="4" id="KW-0560">Oxidoreductase</keyword>
<gene>
    <name evidence="7" type="ORF">ETB97_000300</name>
</gene>
<dbReference type="InterPro" id="IPR006094">
    <property type="entry name" value="Oxid_FAD_bind_N"/>
</dbReference>
<dbReference type="Pfam" id="PF01565">
    <property type="entry name" value="FAD_binding_4"/>
    <property type="match status" value="1"/>
</dbReference>
<dbReference type="InterPro" id="IPR050416">
    <property type="entry name" value="FAD-linked_Oxidoreductase"/>
</dbReference>
<protein>
    <recommendedName>
        <fullName evidence="6">FAD-binding PCMH-type domain-containing protein</fullName>
    </recommendedName>
</protein>
<dbReference type="Gene3D" id="3.30.465.10">
    <property type="match status" value="1"/>
</dbReference>
<proteinExistence type="inferred from homology"/>
<evidence type="ECO:0000256" key="4">
    <source>
        <dbReference type="ARBA" id="ARBA00023002"/>
    </source>
</evidence>
<evidence type="ECO:0000256" key="1">
    <source>
        <dbReference type="ARBA" id="ARBA00005466"/>
    </source>
</evidence>